<dbReference type="Pfam" id="PF11964">
    <property type="entry name" value="SpoIIAA-like"/>
    <property type="match status" value="1"/>
</dbReference>
<reference evidence="1" key="1">
    <citation type="submission" date="2004-02" db="EMBL/GenBank/DDBJ databases">
        <authorList>
            <consortium name="DOE Joint Genome Institute"/>
        </authorList>
    </citation>
    <scope>NUCLEOTIDE SEQUENCE [LARGE SCALE GENOMIC DNA]</scope>
    <source>
        <strain evidence="1">WH 8501</strain>
    </source>
</reference>
<keyword evidence="2" id="KW-1185">Reference proteome</keyword>
<dbReference type="InterPro" id="IPR021866">
    <property type="entry name" value="SpoIIAA-like"/>
</dbReference>
<dbReference type="EMBL" id="AADV02000298">
    <property type="protein sequence ID" value="EAM47492.1"/>
    <property type="molecule type" value="Genomic_DNA"/>
</dbReference>
<dbReference type="SUPFAM" id="SSF52091">
    <property type="entry name" value="SpoIIaa-like"/>
    <property type="match status" value="1"/>
</dbReference>
<comment type="caution">
    <text evidence="1">The sequence shown here is derived from an EMBL/GenBank/DDBJ whole genome shotgun (WGS) entry which is preliminary data.</text>
</comment>
<protein>
    <recommendedName>
        <fullName evidence="3">STAS/SEC14 domain-containing protein</fullName>
    </recommendedName>
</protein>
<dbReference type="InterPro" id="IPR038396">
    <property type="entry name" value="SpoIIAA-like_sf"/>
</dbReference>
<dbReference type="KEGG" id="cwa:CwatDRAFT_0102"/>
<evidence type="ECO:0000313" key="1">
    <source>
        <dbReference type="EMBL" id="EAM47492.1"/>
    </source>
</evidence>
<dbReference type="Proteomes" id="UP000003922">
    <property type="component" value="Unassembled WGS sequence"/>
</dbReference>
<organism evidence="1 2">
    <name type="scientific">Crocosphaera watsonii WH 8501</name>
    <dbReference type="NCBI Taxonomy" id="165597"/>
    <lineage>
        <taxon>Bacteria</taxon>
        <taxon>Bacillati</taxon>
        <taxon>Cyanobacteriota</taxon>
        <taxon>Cyanophyceae</taxon>
        <taxon>Oscillatoriophycideae</taxon>
        <taxon>Chroococcales</taxon>
        <taxon>Aphanothecaceae</taxon>
        <taxon>Crocosphaera</taxon>
    </lineage>
</organism>
<accession>Q4BUB4</accession>
<evidence type="ECO:0008006" key="3">
    <source>
        <dbReference type="Google" id="ProtNLM"/>
    </source>
</evidence>
<name>Q4BUB4_CROWT</name>
<evidence type="ECO:0000313" key="2">
    <source>
        <dbReference type="Proteomes" id="UP000003922"/>
    </source>
</evidence>
<dbReference type="Gene3D" id="3.40.50.10600">
    <property type="entry name" value="SpoIIaa-like domains"/>
    <property type="match status" value="1"/>
</dbReference>
<sequence length="119" mass="13655">MLKLLPMDIEKAIAIKVSGKLNKSDINEVIKAVEEKFLQSEQVSIYVEVDTFGGITLDALIADLKFALPNFKRFSKKAVITEKKWIERWIEIADPLFPSIQVRHFTHEQKAEAIAWLKT</sequence>
<gene>
    <name evidence="1" type="ORF">CwatDRAFT_0102</name>
</gene>
<dbReference type="GeneID" id="88766919"/>
<dbReference type="InterPro" id="IPR036513">
    <property type="entry name" value="STAS_dom_sf"/>
</dbReference>
<reference evidence="1" key="3">
    <citation type="submission" date="2016-12" db="EMBL/GenBank/DDBJ databases">
        <title>Annotation of the draft genome assembly of Crocosphaera watsonii WH 8501.</title>
        <authorList>
            <consortium name="US DOE Joint Genome Institute (JGI-ORNL)"/>
            <person name="Larimer F."/>
            <person name="Land M."/>
        </authorList>
    </citation>
    <scope>NUCLEOTIDE SEQUENCE</scope>
    <source>
        <strain evidence="1">WH 8501</strain>
    </source>
</reference>
<proteinExistence type="predicted"/>
<dbReference type="AlphaFoldDB" id="Q4BUB4"/>
<reference evidence="1" key="2">
    <citation type="submission" date="2005-06" db="EMBL/GenBank/DDBJ databases">
        <title>Sequencing of the draft genome and assembly of Crocosphaera watsonii WH 8501.</title>
        <authorList>
            <consortium name="US DOE Joint Genome Institute (JGI-PGF)"/>
            <person name="Copeland A."/>
            <person name="Lucas S."/>
            <person name="Lapidus A."/>
            <person name="Barry K."/>
            <person name="Detter C."/>
            <person name="Glavina T."/>
            <person name="Hammon N."/>
            <person name="Israni S."/>
            <person name="Pitluck S."/>
            <person name="Richardson P."/>
        </authorList>
    </citation>
    <scope>NUCLEOTIDE SEQUENCE [LARGE SCALE GENOMIC DNA]</scope>
    <source>
        <strain evidence="1">WH 8501</strain>
    </source>
</reference>
<dbReference type="RefSeq" id="WP_007308650.1">
    <property type="nucleotide sequence ID" value="NZ_AADV02000298.1"/>
</dbReference>